<dbReference type="Gene3D" id="3.10.490.10">
    <property type="entry name" value="Gamma-glutamyl cyclotransferase-like"/>
    <property type="match status" value="1"/>
</dbReference>
<dbReference type="InterPro" id="IPR013024">
    <property type="entry name" value="GGCT-like"/>
</dbReference>
<dbReference type="Pfam" id="PF13772">
    <property type="entry name" value="AIG2_2"/>
    <property type="match status" value="1"/>
</dbReference>
<feature type="active site" description="Proton acceptor" evidence="2">
    <location>
        <position position="85"/>
    </location>
</feature>
<name>A0A0D5A0Q2_9HYPH</name>
<protein>
    <recommendedName>
        <fullName evidence="4">Gamma-glutamylcyclotransferase</fullName>
    </recommendedName>
</protein>
<organism evidence="3">
    <name type="scientific">Ochrobactrum sp. LM19</name>
    <dbReference type="NCBI Taxonomy" id="1449781"/>
    <lineage>
        <taxon>Bacteria</taxon>
        <taxon>Pseudomonadati</taxon>
        <taxon>Pseudomonadota</taxon>
        <taxon>Alphaproteobacteria</taxon>
        <taxon>Hyphomicrobiales</taxon>
        <taxon>Brucellaceae</taxon>
        <taxon>Brucella/Ochrobactrum group</taxon>
        <taxon>Ochrobactrum</taxon>
    </lineage>
</organism>
<geneLocation type="plasmid" evidence="3">
    <name>pLM19O2</name>
</geneLocation>
<evidence type="ECO:0000256" key="2">
    <source>
        <dbReference type="PIRSR" id="PIRSR617939-1"/>
    </source>
</evidence>
<dbReference type="InterPro" id="IPR036568">
    <property type="entry name" value="GGCT-like_sf"/>
</dbReference>
<evidence type="ECO:0000313" key="3">
    <source>
        <dbReference type="EMBL" id="AJW29989.1"/>
    </source>
</evidence>
<keyword evidence="3" id="KW-0614">Plasmid</keyword>
<keyword evidence="1" id="KW-0456">Lyase</keyword>
<dbReference type="PANTHER" id="PTHR12935:SF0">
    <property type="entry name" value="GAMMA-GLUTAMYLCYCLOTRANSFERASE"/>
    <property type="match status" value="1"/>
</dbReference>
<dbReference type="PANTHER" id="PTHR12935">
    <property type="entry name" value="GAMMA-GLUTAMYLCYCLOTRANSFERASE"/>
    <property type="match status" value="1"/>
</dbReference>
<evidence type="ECO:0000256" key="1">
    <source>
        <dbReference type="ARBA" id="ARBA00023239"/>
    </source>
</evidence>
<dbReference type="InterPro" id="IPR017939">
    <property type="entry name" value="G-Glutamylcylcotransferase"/>
</dbReference>
<evidence type="ECO:0008006" key="4">
    <source>
        <dbReference type="Google" id="ProtNLM"/>
    </source>
</evidence>
<gene>
    <name evidence="3" type="ORF">pLM19O2_p44</name>
</gene>
<dbReference type="CDD" id="cd06661">
    <property type="entry name" value="GGCT_like"/>
    <property type="match status" value="1"/>
</dbReference>
<accession>A0A0D5A0Q2</accession>
<dbReference type="AlphaFoldDB" id="A0A0D5A0Q2"/>
<proteinExistence type="predicted"/>
<sequence length="157" mass="17646">MAFYFAYGSNMDVQRLETARLNPEGVHSASRRLGRLDDYRLIFNKPSAYFVGAGAANIEFSQGSHIYGTLNEMPEAGLAILDKYENVQSGHYERLVVRIHSYATNETVFATTYISRSNTNNGLKPRLGYMRHVLGGADVLPLEWIEYLKAVPVLPEL</sequence>
<dbReference type="RefSeq" id="WP_282183096.1">
    <property type="nucleotide sequence ID" value="NZ_KM659092.1"/>
</dbReference>
<dbReference type="EMBL" id="KM659092">
    <property type="protein sequence ID" value="AJW29989.1"/>
    <property type="molecule type" value="Genomic_DNA"/>
</dbReference>
<reference evidence="3" key="1">
    <citation type="submission" date="2014-09" db="EMBL/GenBank/DDBJ databases">
        <title>The mobilome of the heavy metals and metalloids hypertolerant bacteria from the Lubin copper mine (Poland).</title>
        <authorList>
            <person name="Dziewit L."/>
            <person name="Bartosik D."/>
        </authorList>
    </citation>
    <scope>NUCLEOTIDE SEQUENCE</scope>
    <source>
        <plasmid evidence="3">pLM19O2</plasmid>
    </source>
</reference>
<dbReference type="SUPFAM" id="SSF110857">
    <property type="entry name" value="Gamma-glutamyl cyclotransferase-like"/>
    <property type="match status" value="1"/>
</dbReference>
<dbReference type="GO" id="GO:0003839">
    <property type="term" value="F:gamma-glutamylcyclotransferase activity"/>
    <property type="evidence" value="ECO:0007669"/>
    <property type="project" value="InterPro"/>
</dbReference>